<reference evidence="1 2" key="1">
    <citation type="journal article" date="2019" name="Commun. Biol.">
        <title>The bagworm genome reveals a unique fibroin gene that provides high tensile strength.</title>
        <authorList>
            <person name="Kono N."/>
            <person name="Nakamura H."/>
            <person name="Ohtoshi R."/>
            <person name="Tomita M."/>
            <person name="Numata K."/>
            <person name="Arakawa K."/>
        </authorList>
    </citation>
    <scope>NUCLEOTIDE SEQUENCE [LARGE SCALE GENOMIC DNA]</scope>
</reference>
<evidence type="ECO:0000313" key="2">
    <source>
        <dbReference type="Proteomes" id="UP000299102"/>
    </source>
</evidence>
<gene>
    <name evidence="1" type="ORF">EVAR_30378_1</name>
</gene>
<comment type="caution">
    <text evidence="1">The sequence shown here is derived from an EMBL/GenBank/DDBJ whole genome shotgun (WGS) entry which is preliminary data.</text>
</comment>
<proteinExistence type="predicted"/>
<dbReference type="EMBL" id="BGZK01000480">
    <property type="protein sequence ID" value="GBP46249.1"/>
    <property type="molecule type" value="Genomic_DNA"/>
</dbReference>
<dbReference type="Proteomes" id="UP000299102">
    <property type="component" value="Unassembled WGS sequence"/>
</dbReference>
<evidence type="ECO:0000313" key="1">
    <source>
        <dbReference type="EMBL" id="GBP46249.1"/>
    </source>
</evidence>
<keyword evidence="2" id="KW-1185">Reference proteome</keyword>
<sequence>MVRHNATLRTGGNGDDPLIFTDRPSIVFRSPSVPVKAAGRGSGRETPSPCGILKFNFAHFSPSKGPGKKKTTAK</sequence>
<accession>A0A4C1W6T6</accession>
<name>A0A4C1W6T6_EUMVA</name>
<protein>
    <submittedName>
        <fullName evidence="1">Uncharacterized protein</fullName>
    </submittedName>
</protein>
<dbReference type="AlphaFoldDB" id="A0A4C1W6T6"/>
<organism evidence="1 2">
    <name type="scientific">Eumeta variegata</name>
    <name type="common">Bagworm moth</name>
    <name type="synonym">Eumeta japonica</name>
    <dbReference type="NCBI Taxonomy" id="151549"/>
    <lineage>
        <taxon>Eukaryota</taxon>
        <taxon>Metazoa</taxon>
        <taxon>Ecdysozoa</taxon>
        <taxon>Arthropoda</taxon>
        <taxon>Hexapoda</taxon>
        <taxon>Insecta</taxon>
        <taxon>Pterygota</taxon>
        <taxon>Neoptera</taxon>
        <taxon>Endopterygota</taxon>
        <taxon>Lepidoptera</taxon>
        <taxon>Glossata</taxon>
        <taxon>Ditrysia</taxon>
        <taxon>Tineoidea</taxon>
        <taxon>Psychidae</taxon>
        <taxon>Oiketicinae</taxon>
        <taxon>Eumeta</taxon>
    </lineage>
</organism>